<comment type="caution">
    <text evidence="2">The sequence shown here is derived from an EMBL/GenBank/DDBJ whole genome shotgun (WGS) entry which is preliminary data.</text>
</comment>
<dbReference type="EMBL" id="JBIGIC010000031">
    <property type="protein sequence ID" value="MFG6490580.1"/>
    <property type="molecule type" value="Genomic_DNA"/>
</dbReference>
<gene>
    <name evidence="2" type="ORF">ACG04R_28210</name>
</gene>
<feature type="domain" description="GPI inositol-deacylase PGAP1-like alpha/beta" evidence="1">
    <location>
        <begin position="70"/>
        <end position="117"/>
    </location>
</feature>
<dbReference type="Gene3D" id="3.40.50.1820">
    <property type="entry name" value="alpha/beta hydrolase"/>
    <property type="match status" value="1"/>
</dbReference>
<dbReference type="InterPro" id="IPR012908">
    <property type="entry name" value="PGAP1-ab_dom-like"/>
</dbReference>
<dbReference type="GO" id="GO:0016787">
    <property type="term" value="F:hydrolase activity"/>
    <property type="evidence" value="ECO:0007669"/>
    <property type="project" value="UniProtKB-KW"/>
</dbReference>
<organism evidence="2 3">
    <name type="scientific">Pelomonas candidula</name>
    <dbReference type="NCBI Taxonomy" id="3299025"/>
    <lineage>
        <taxon>Bacteria</taxon>
        <taxon>Pseudomonadati</taxon>
        <taxon>Pseudomonadota</taxon>
        <taxon>Betaproteobacteria</taxon>
        <taxon>Burkholderiales</taxon>
        <taxon>Sphaerotilaceae</taxon>
        <taxon>Roseateles</taxon>
    </lineage>
</organism>
<keyword evidence="3" id="KW-1185">Reference proteome</keyword>
<dbReference type="Pfam" id="PF07819">
    <property type="entry name" value="PGAP1"/>
    <property type="match status" value="1"/>
</dbReference>
<evidence type="ECO:0000313" key="2">
    <source>
        <dbReference type="EMBL" id="MFG6490580.1"/>
    </source>
</evidence>
<accession>A0ABW7HKX3</accession>
<dbReference type="InterPro" id="IPR029058">
    <property type="entry name" value="AB_hydrolase_fold"/>
</dbReference>
<keyword evidence="2" id="KW-0378">Hydrolase</keyword>
<dbReference type="RefSeq" id="WP_394418088.1">
    <property type="nucleotide sequence ID" value="NZ_JBIGIC010000031.1"/>
</dbReference>
<protein>
    <submittedName>
        <fullName evidence="2">Lipase family alpha/beta hydrolase</fullName>
    </submittedName>
</protein>
<name>A0ABW7HKX3_9BURK</name>
<evidence type="ECO:0000259" key="1">
    <source>
        <dbReference type="Pfam" id="PF07819"/>
    </source>
</evidence>
<dbReference type="SUPFAM" id="SSF53474">
    <property type="entry name" value="alpha/beta-Hydrolases"/>
    <property type="match status" value="1"/>
</dbReference>
<dbReference type="Proteomes" id="UP001606134">
    <property type="component" value="Unassembled WGS sequence"/>
</dbReference>
<proteinExistence type="predicted"/>
<sequence length="260" mass="28205">MARIVLAHGILGFGSVLPMQPINYFNGIKKLYEAGGHNEVFCPSVLPLGSLDARSTSLAGQVLTHWPDDGQKIYLLAHSMGGLDCRRMLARHPEIARRVRRLITVATPHYGSPVADEVLHPGFFLDALNPLNLLSGIFAHDAGALRDLTLHDDLQDEDDRANNIDYRCVGCDAGADPDSFFFSSTAIVGDFEGEPNDGVVGIASSSKTNDPATLLERWDVDHGGAVGWPSGSAEELKRAVEKPPQDHIDRYTRLLGVLLS</sequence>
<evidence type="ECO:0000313" key="3">
    <source>
        <dbReference type="Proteomes" id="UP001606134"/>
    </source>
</evidence>
<reference evidence="2 3" key="1">
    <citation type="submission" date="2024-08" db="EMBL/GenBank/DDBJ databases">
        <authorList>
            <person name="Lu H."/>
        </authorList>
    </citation>
    <scope>NUCLEOTIDE SEQUENCE [LARGE SCALE GENOMIC DNA]</scope>
    <source>
        <strain evidence="2 3">BYS78W</strain>
    </source>
</reference>